<dbReference type="Pfam" id="PF00106">
    <property type="entry name" value="adh_short"/>
    <property type="match status" value="1"/>
</dbReference>
<dbReference type="PANTHER" id="PTHR44169:SF6">
    <property type="entry name" value="NADPH-DEPENDENT 1-ACYLDIHYDROXYACETONE PHOSPHATE REDUCTASE"/>
    <property type="match status" value="1"/>
</dbReference>
<dbReference type="GO" id="GO:0004806">
    <property type="term" value="F:triacylglycerol lipase activity"/>
    <property type="evidence" value="ECO:0007669"/>
    <property type="project" value="TreeGrafter"/>
</dbReference>
<keyword evidence="3" id="KW-0560">Oxidoreductase</keyword>
<dbReference type="PROSITE" id="PS00061">
    <property type="entry name" value="ADH_SHORT"/>
    <property type="match status" value="1"/>
</dbReference>
<dbReference type="GO" id="GO:0005783">
    <property type="term" value="C:endoplasmic reticulum"/>
    <property type="evidence" value="ECO:0007669"/>
    <property type="project" value="TreeGrafter"/>
</dbReference>
<name>A0A9P4QTL0_9PLEO</name>
<dbReference type="PRINTS" id="PR00081">
    <property type="entry name" value="GDHRDH"/>
</dbReference>
<keyword evidence="5" id="KW-1185">Reference proteome</keyword>
<dbReference type="AlphaFoldDB" id="A0A9P4QTL0"/>
<organism evidence="4 5">
    <name type="scientific">Polyplosphaeria fusca</name>
    <dbReference type="NCBI Taxonomy" id="682080"/>
    <lineage>
        <taxon>Eukaryota</taxon>
        <taxon>Fungi</taxon>
        <taxon>Dikarya</taxon>
        <taxon>Ascomycota</taxon>
        <taxon>Pezizomycotina</taxon>
        <taxon>Dothideomycetes</taxon>
        <taxon>Pleosporomycetidae</taxon>
        <taxon>Pleosporales</taxon>
        <taxon>Tetraplosphaeriaceae</taxon>
        <taxon>Polyplosphaeria</taxon>
    </lineage>
</organism>
<gene>
    <name evidence="4" type="ORF">EJ04DRAFT_579563</name>
</gene>
<dbReference type="GO" id="GO:0006654">
    <property type="term" value="P:phosphatidic acid biosynthetic process"/>
    <property type="evidence" value="ECO:0007669"/>
    <property type="project" value="TreeGrafter"/>
</dbReference>
<dbReference type="InterPro" id="IPR020904">
    <property type="entry name" value="Sc_DH/Rdtase_CS"/>
</dbReference>
<reference evidence="4" key="1">
    <citation type="journal article" date="2020" name="Stud. Mycol.">
        <title>101 Dothideomycetes genomes: a test case for predicting lifestyles and emergence of pathogens.</title>
        <authorList>
            <person name="Haridas S."/>
            <person name="Albert R."/>
            <person name="Binder M."/>
            <person name="Bloem J."/>
            <person name="Labutti K."/>
            <person name="Salamov A."/>
            <person name="Andreopoulos B."/>
            <person name="Baker S."/>
            <person name="Barry K."/>
            <person name="Bills G."/>
            <person name="Bluhm B."/>
            <person name="Cannon C."/>
            <person name="Castanera R."/>
            <person name="Culley D."/>
            <person name="Daum C."/>
            <person name="Ezra D."/>
            <person name="Gonzalez J."/>
            <person name="Henrissat B."/>
            <person name="Kuo A."/>
            <person name="Liang C."/>
            <person name="Lipzen A."/>
            <person name="Lutzoni F."/>
            <person name="Magnuson J."/>
            <person name="Mondo S."/>
            <person name="Nolan M."/>
            <person name="Ohm R."/>
            <person name="Pangilinan J."/>
            <person name="Park H.-J."/>
            <person name="Ramirez L."/>
            <person name="Alfaro M."/>
            <person name="Sun H."/>
            <person name="Tritt A."/>
            <person name="Yoshinaga Y."/>
            <person name="Zwiers L.-H."/>
            <person name="Turgeon B."/>
            <person name="Goodwin S."/>
            <person name="Spatafora J."/>
            <person name="Crous P."/>
            <person name="Grigoriev I."/>
        </authorList>
    </citation>
    <scope>NUCLEOTIDE SEQUENCE</scope>
    <source>
        <strain evidence="4">CBS 125425</strain>
    </source>
</reference>
<dbReference type="InterPro" id="IPR002347">
    <property type="entry name" value="SDR_fam"/>
</dbReference>
<evidence type="ECO:0000256" key="2">
    <source>
        <dbReference type="ARBA" id="ARBA00022857"/>
    </source>
</evidence>
<dbReference type="SUPFAM" id="SSF51735">
    <property type="entry name" value="NAD(P)-binding Rossmann-fold domains"/>
    <property type="match status" value="1"/>
</dbReference>
<dbReference type="OrthoDB" id="2102561at2759"/>
<keyword evidence="2" id="KW-0521">NADP</keyword>
<sequence length="281" mass="30142">MAPRGTVLITGCSNGGIGSALALCFQKKGFHVFATARDAKKMSDLDSLPETTLLTLDVVNAEQIKAAVDAVSNYTGGTLTYLLNNAGIARYMPLLDEDMSEVKRHYDTNVWGPLEVMKAFMPLLMKAKGTVIFNTSASGYVNVPYQAVYAGGKRATDVMAATLALELAPFDVKVVSIVTAAVESNALPPTSHDLVLPETSLYKPIESMFISRAHGNDGAKRMPRDQYAEQVVTQIIGGATGKIWAGGMAATVKFVTDWLPLSWLNNSFMKGSGIDVLLKSK</sequence>
<dbReference type="Gene3D" id="3.40.50.720">
    <property type="entry name" value="NAD(P)-binding Rossmann-like Domain"/>
    <property type="match status" value="1"/>
</dbReference>
<dbReference type="EMBL" id="ML996208">
    <property type="protein sequence ID" value="KAF2730849.1"/>
    <property type="molecule type" value="Genomic_DNA"/>
</dbReference>
<dbReference type="InterPro" id="IPR036291">
    <property type="entry name" value="NAD(P)-bd_dom_sf"/>
</dbReference>
<proteinExistence type="inferred from homology"/>
<evidence type="ECO:0000256" key="1">
    <source>
        <dbReference type="ARBA" id="ARBA00006484"/>
    </source>
</evidence>
<comment type="similarity">
    <text evidence="1">Belongs to the short-chain dehydrogenases/reductases (SDR) family.</text>
</comment>
<evidence type="ECO:0000313" key="4">
    <source>
        <dbReference type="EMBL" id="KAF2730849.1"/>
    </source>
</evidence>
<comment type="caution">
    <text evidence="4">The sequence shown here is derived from an EMBL/GenBank/DDBJ whole genome shotgun (WGS) entry which is preliminary data.</text>
</comment>
<accession>A0A9P4QTL0</accession>
<dbReference type="GO" id="GO:0000140">
    <property type="term" value="F:acylglycerone-phosphate reductase (NADP+) activity"/>
    <property type="evidence" value="ECO:0007669"/>
    <property type="project" value="TreeGrafter"/>
</dbReference>
<evidence type="ECO:0000313" key="5">
    <source>
        <dbReference type="Proteomes" id="UP000799444"/>
    </source>
</evidence>
<dbReference type="Proteomes" id="UP000799444">
    <property type="component" value="Unassembled WGS sequence"/>
</dbReference>
<dbReference type="PANTHER" id="PTHR44169">
    <property type="entry name" value="NADPH-DEPENDENT 1-ACYLDIHYDROXYACETONE PHOSPHATE REDUCTASE"/>
    <property type="match status" value="1"/>
</dbReference>
<dbReference type="GO" id="GO:0019433">
    <property type="term" value="P:triglyceride catabolic process"/>
    <property type="evidence" value="ECO:0007669"/>
    <property type="project" value="TreeGrafter"/>
</dbReference>
<dbReference type="GO" id="GO:0005811">
    <property type="term" value="C:lipid droplet"/>
    <property type="evidence" value="ECO:0007669"/>
    <property type="project" value="TreeGrafter"/>
</dbReference>
<protein>
    <submittedName>
        <fullName evidence="4">NAD(P)-binding protein</fullName>
    </submittedName>
</protein>
<evidence type="ECO:0000256" key="3">
    <source>
        <dbReference type="ARBA" id="ARBA00023002"/>
    </source>
</evidence>